<evidence type="ECO:0000313" key="3">
    <source>
        <dbReference type="EMBL" id="SBR62924.1"/>
    </source>
</evidence>
<dbReference type="Gene3D" id="6.10.250.3170">
    <property type="match status" value="1"/>
</dbReference>
<dbReference type="InterPro" id="IPR029332">
    <property type="entry name" value="PEHE_dom"/>
</dbReference>
<dbReference type="AlphaFoldDB" id="A0A1A8N2C8"/>
<dbReference type="InterPro" id="IPR026180">
    <property type="entry name" value="NSL1"/>
</dbReference>
<feature type="region of interest" description="Disordered" evidence="1">
    <location>
        <begin position="1"/>
        <end position="61"/>
    </location>
</feature>
<proteinExistence type="predicted"/>
<dbReference type="PANTHER" id="PTHR22443:SF16">
    <property type="entry name" value="KAT8 REGULATORY NSL COMPLEX SUBUNIT 1-LIKE PROTEIN"/>
    <property type="match status" value="1"/>
</dbReference>
<dbReference type="Pfam" id="PF15275">
    <property type="entry name" value="PEHE"/>
    <property type="match status" value="1"/>
</dbReference>
<name>A0A1A8N2C8_9TELE</name>
<dbReference type="GO" id="GO:0044545">
    <property type="term" value="C:NSL complex"/>
    <property type="evidence" value="ECO:0007669"/>
    <property type="project" value="TreeGrafter"/>
</dbReference>
<sequence>MASVLTRDPTKRDSEGRAKCTVEPEPGIRSTDAADPQNSLDSCVPSGPSDPPVITGSPTCVQTSPTSCEEVPISSPDSLYRFLFVDKCQRESHRVAAVIPGVTSMFLISSELNSQKACLLHLQNVVPECGPDGGDVHRSSINAFPSYSCGKITSWGHTPLYAAPPPPSSPFFIPAREQPGSDMFKLDQLDSELVKEEAVKVRLHDRAYQHYTQSQEGLKKLCPLSDTSLGNLNFPHPSSAPLQGCTDAPFSWQKSPAALRRSKEVTAFYDSSQVLLQEALDSEATGSSSSSDDEPEHGEISSVLCSRSFERKWLEERAELGSRCSWLQIRSSELDGRIQQMTELHKNICATKGRVVLADSQPLTDRHIHQIPKGEMTDSEPSSPTRLLLNIKSQSDQLNLFVSSLKHPLSFSTFYNQDQTLQERSTISSGPRGGDVYQFGSSERKKPRPRRLFKADRSFMCARTRPLVAYHKHKLFHFKSTTPTSPQETRNSPASLSSPLSPPSCLFCSCHPVNLSDCGCRSNFRTHRSEPVSGFLKCHRVQRVTHREEWLLRPLVINSPLLTPADTRNISSQHNSHKYKRRAQDYQRKVLGLSPVQVLGSACNRGNRSRQRRRRKRGRGRCSRLTKGEQDELNQVLDLDESSDNLLEDSYAPVSYSWVSQQRDGAYNISDILLPVSLFKVEKLQYNNIQTPSWRVVSPRCLTEADEEKNKETEELGDHVFAQRHLPLEQKEKLRWSFWKRRKCFRSPTRSDSRQSGSGGGMCTSGEESSVEWSCTQLDSDEQPWEERLPRASWELRVFPLDEAEEAALLSDEDGVSFGLV</sequence>
<feature type="domain" description="PEHE" evidence="2">
    <location>
        <begin position="688"/>
        <end position="812"/>
    </location>
</feature>
<feature type="compositionally biased region" description="Basic and acidic residues" evidence="1">
    <location>
        <begin position="8"/>
        <end position="22"/>
    </location>
</feature>
<dbReference type="SMART" id="SM01300">
    <property type="entry name" value="PEHE"/>
    <property type="match status" value="1"/>
</dbReference>
<dbReference type="EMBL" id="HAEF01021765">
    <property type="protein sequence ID" value="SBR62924.1"/>
    <property type="molecule type" value="Transcribed_RNA"/>
</dbReference>
<dbReference type="PANTHER" id="PTHR22443">
    <property type="entry name" value="NON-SPECIFIC LETHAL 1, ISOFORM M"/>
    <property type="match status" value="1"/>
</dbReference>
<feature type="compositionally biased region" description="Basic residues" evidence="1">
    <location>
        <begin position="607"/>
        <end position="624"/>
    </location>
</feature>
<accession>A0A1A8N2C8</accession>
<feature type="region of interest" description="Disordered" evidence="1">
    <location>
        <begin position="748"/>
        <end position="768"/>
    </location>
</feature>
<evidence type="ECO:0000256" key="1">
    <source>
        <dbReference type="SAM" id="MobiDB-lite"/>
    </source>
</evidence>
<reference evidence="3" key="1">
    <citation type="submission" date="2016-05" db="EMBL/GenBank/DDBJ databases">
        <authorList>
            <person name="Lavstsen T."/>
            <person name="Jespersen J.S."/>
        </authorList>
    </citation>
    <scope>NUCLEOTIDE SEQUENCE</scope>
    <source>
        <tissue evidence="3">Brain</tissue>
    </source>
</reference>
<feature type="region of interest" description="Disordered" evidence="1">
    <location>
        <begin position="281"/>
        <end position="301"/>
    </location>
</feature>
<gene>
    <name evidence="3" type="primary">KANSL1L</name>
</gene>
<dbReference type="PROSITE" id="PS52052">
    <property type="entry name" value="PEHE"/>
    <property type="match status" value="1"/>
</dbReference>
<dbReference type="GO" id="GO:0035035">
    <property type="term" value="F:histone acetyltransferase binding"/>
    <property type="evidence" value="ECO:0007669"/>
    <property type="project" value="TreeGrafter"/>
</dbReference>
<organism evidence="3">
    <name type="scientific">Nothobranchius pienaari</name>
    <dbReference type="NCBI Taxonomy" id="704102"/>
    <lineage>
        <taxon>Eukaryota</taxon>
        <taxon>Metazoa</taxon>
        <taxon>Chordata</taxon>
        <taxon>Craniata</taxon>
        <taxon>Vertebrata</taxon>
        <taxon>Euteleostomi</taxon>
        <taxon>Actinopterygii</taxon>
        <taxon>Neopterygii</taxon>
        <taxon>Teleostei</taxon>
        <taxon>Neoteleostei</taxon>
        <taxon>Acanthomorphata</taxon>
        <taxon>Ovalentaria</taxon>
        <taxon>Atherinomorphae</taxon>
        <taxon>Cyprinodontiformes</taxon>
        <taxon>Nothobranchiidae</taxon>
        <taxon>Nothobranchius</taxon>
    </lineage>
</organism>
<feature type="region of interest" description="Disordered" evidence="1">
    <location>
        <begin position="422"/>
        <end position="450"/>
    </location>
</feature>
<reference evidence="3" key="2">
    <citation type="submission" date="2016-06" db="EMBL/GenBank/DDBJ databases">
        <title>The genome of a short-lived fish provides insights into sex chromosome evolution and the genetic control of aging.</title>
        <authorList>
            <person name="Reichwald K."/>
            <person name="Felder M."/>
            <person name="Petzold A."/>
            <person name="Koch P."/>
            <person name="Groth M."/>
            <person name="Platzer M."/>
        </authorList>
    </citation>
    <scope>NUCLEOTIDE SEQUENCE</scope>
    <source>
        <tissue evidence="3">Brain</tissue>
    </source>
</reference>
<evidence type="ECO:0000259" key="2">
    <source>
        <dbReference type="PROSITE" id="PS52052"/>
    </source>
</evidence>
<protein>
    <submittedName>
        <fullName evidence="3">KAT8 regulatory NSL complex subunit 1-like</fullName>
    </submittedName>
</protein>
<feature type="region of interest" description="Disordered" evidence="1">
    <location>
        <begin position="604"/>
        <end position="625"/>
    </location>
</feature>